<organism evidence="2 3">
    <name type="scientific">Mannheimia haemolytica</name>
    <name type="common">Pasteurella haemolytica</name>
    <dbReference type="NCBI Taxonomy" id="75985"/>
    <lineage>
        <taxon>Bacteria</taxon>
        <taxon>Pseudomonadati</taxon>
        <taxon>Pseudomonadota</taxon>
        <taxon>Gammaproteobacteria</taxon>
        <taxon>Pasteurellales</taxon>
        <taxon>Pasteurellaceae</taxon>
        <taxon>Mannheimia</taxon>
    </lineage>
</organism>
<feature type="transmembrane region" description="Helical" evidence="1">
    <location>
        <begin position="21"/>
        <end position="47"/>
    </location>
</feature>
<dbReference type="Pfam" id="PF14348">
    <property type="entry name" value="DtrJ-like"/>
    <property type="match status" value="1"/>
</dbReference>
<dbReference type="Proteomes" id="UP000254802">
    <property type="component" value="Unassembled WGS sequence"/>
</dbReference>
<evidence type="ECO:0000313" key="2">
    <source>
        <dbReference type="EMBL" id="STY64156.1"/>
    </source>
</evidence>
<accession>A0A378N8M5</accession>
<gene>
    <name evidence="2" type="ORF">NCTC10638_03331</name>
</gene>
<evidence type="ECO:0000256" key="1">
    <source>
        <dbReference type="SAM" id="Phobius"/>
    </source>
</evidence>
<sequence>MSEETKPRRKSGLINMILGKINMLLAAIAVSLIFSIILEWIGIAFWWPEEGHLHSQTMMLNEMQWLSDDFSQSLFAKSSTAFATSIIENVYNWLFVYTGIKEWLTSPGNGSMEQWVHHYGRAYIESIIYVMITFIIRLIIIVFTSPLFLLTALSGLTEGLSLRIYGNLVPDGNLPTYTITLDVILCNDGHSLGSLFIYPVFNSPERYFSPGGLFIWFIHLYNCGEFQEILVNFISPWQYAGVYSSVIVSVSSFSASVSQSELSQSSTSQ</sequence>
<keyword evidence="1" id="KW-1133">Transmembrane helix</keyword>
<keyword evidence="1" id="KW-0472">Membrane</keyword>
<name>A0A378N8M5_MANHA</name>
<proteinExistence type="predicted"/>
<protein>
    <submittedName>
        <fullName evidence="2">Integrating conjugative element membrane protein, PFL_4697 family</fullName>
    </submittedName>
</protein>
<keyword evidence="1" id="KW-0812">Transmembrane</keyword>
<reference evidence="2 3" key="1">
    <citation type="submission" date="2018-06" db="EMBL/GenBank/DDBJ databases">
        <authorList>
            <consortium name="Pathogen Informatics"/>
            <person name="Doyle S."/>
        </authorList>
    </citation>
    <scope>NUCLEOTIDE SEQUENCE [LARGE SCALE GENOMIC DNA]</scope>
    <source>
        <strain evidence="2 3">NCTC10638</strain>
    </source>
</reference>
<dbReference type="STRING" id="75985.WC39_08110"/>
<dbReference type="NCBIfam" id="TIGR03747">
    <property type="entry name" value="conj_TIGR03747"/>
    <property type="match status" value="1"/>
</dbReference>
<dbReference type="EMBL" id="UGPN01000002">
    <property type="protein sequence ID" value="STY64156.1"/>
    <property type="molecule type" value="Genomic_DNA"/>
</dbReference>
<feature type="transmembrane region" description="Helical" evidence="1">
    <location>
        <begin position="127"/>
        <end position="153"/>
    </location>
</feature>
<dbReference type="AlphaFoldDB" id="A0A378N8M5"/>
<evidence type="ECO:0000313" key="3">
    <source>
        <dbReference type="Proteomes" id="UP000254802"/>
    </source>
</evidence>
<dbReference type="InterPro" id="IPR022266">
    <property type="entry name" value="DtrJ-like"/>
</dbReference>